<dbReference type="eggNOG" id="ENOG502T2XI">
    <property type="taxonomic scope" value="Eukaryota"/>
</dbReference>
<dbReference type="HOGENOM" id="CLU_106955_0_0_1"/>
<reference evidence="2" key="1">
    <citation type="journal article" date="2010" name="Genome Biol.">
        <title>Genome sequence of the necrotrophic plant pathogen Pythium ultimum reveals original pathogenicity mechanisms and effector repertoire.</title>
        <authorList>
            <person name="Levesque C.A."/>
            <person name="Brouwer H."/>
            <person name="Cano L."/>
            <person name="Hamilton J.P."/>
            <person name="Holt C."/>
            <person name="Huitema E."/>
            <person name="Raffaele S."/>
            <person name="Robideau G.P."/>
            <person name="Thines M."/>
            <person name="Win J."/>
            <person name="Zerillo M.M."/>
            <person name="Beakes G.W."/>
            <person name="Boore J.L."/>
            <person name="Busam D."/>
            <person name="Dumas B."/>
            <person name="Ferriera S."/>
            <person name="Fuerstenberg S.I."/>
            <person name="Gachon C.M."/>
            <person name="Gaulin E."/>
            <person name="Govers F."/>
            <person name="Grenville-Briggs L."/>
            <person name="Horner N."/>
            <person name="Hostetler J."/>
            <person name="Jiang R.H."/>
            <person name="Johnson J."/>
            <person name="Krajaejun T."/>
            <person name="Lin H."/>
            <person name="Meijer H.J."/>
            <person name="Moore B."/>
            <person name="Morris P."/>
            <person name="Phuntmart V."/>
            <person name="Puiu D."/>
            <person name="Shetty J."/>
            <person name="Stajich J.E."/>
            <person name="Tripathy S."/>
            <person name="Wawra S."/>
            <person name="van West P."/>
            <person name="Whitty B.R."/>
            <person name="Coutinho P.M."/>
            <person name="Henrissat B."/>
            <person name="Martin F."/>
            <person name="Thomas P.D."/>
            <person name="Tyler B.M."/>
            <person name="De Vries R.P."/>
            <person name="Kamoun S."/>
            <person name="Yandell M."/>
            <person name="Tisserat N."/>
            <person name="Buell C.R."/>
        </authorList>
    </citation>
    <scope>NUCLEOTIDE SEQUENCE</scope>
    <source>
        <strain evidence="2">DAOM:BR144</strain>
    </source>
</reference>
<dbReference type="InParanoid" id="K3WBU7"/>
<name>K3WBU7_GLOUD</name>
<evidence type="ECO:0000313" key="1">
    <source>
        <dbReference type="EnsemblProtists" id="PYU1_T002438"/>
    </source>
</evidence>
<dbReference type="VEuPathDB" id="FungiDB:PYU1_G002435"/>
<sequence length="197" mass="22189">MGDVGYASSTSVSEKAVPVKAQPPTVRMKTSLAFLFQIQWLAVTGTSVDGNGDACLLIDVILHDTATTEKTHAHYQDAGIHPTRLQIQRTFRELKELEKDVVRCSGKHYGSLPTYDLRGCTYCAHFQSRETQKLWPGTLSRLTTSKHRTERKFEVALNDYVEHARLPRPSDLECQGFDHIPSILARFLLKEMPVSEC</sequence>
<dbReference type="Proteomes" id="UP000019132">
    <property type="component" value="Unassembled WGS sequence"/>
</dbReference>
<reference evidence="1" key="3">
    <citation type="submission" date="2014-11" db="UniProtKB">
        <authorList>
            <consortium name="EnsemblProtists"/>
        </authorList>
    </citation>
    <scope>IDENTIFICATION</scope>
    <source>
        <strain evidence="1">DAOM BR144</strain>
    </source>
</reference>
<proteinExistence type="predicted"/>
<dbReference type="AlphaFoldDB" id="K3WBU7"/>
<reference evidence="2" key="2">
    <citation type="submission" date="2010-04" db="EMBL/GenBank/DDBJ databases">
        <authorList>
            <person name="Buell R."/>
            <person name="Hamilton J."/>
            <person name="Hostetler J."/>
        </authorList>
    </citation>
    <scope>NUCLEOTIDE SEQUENCE [LARGE SCALE GENOMIC DNA]</scope>
    <source>
        <strain evidence="2">DAOM:BR144</strain>
    </source>
</reference>
<accession>K3WBU7</accession>
<organism evidence="1 2">
    <name type="scientific">Globisporangium ultimum (strain ATCC 200006 / CBS 805.95 / DAOM BR144)</name>
    <name type="common">Pythium ultimum</name>
    <dbReference type="NCBI Taxonomy" id="431595"/>
    <lineage>
        <taxon>Eukaryota</taxon>
        <taxon>Sar</taxon>
        <taxon>Stramenopiles</taxon>
        <taxon>Oomycota</taxon>
        <taxon>Peronosporomycetes</taxon>
        <taxon>Pythiales</taxon>
        <taxon>Pythiaceae</taxon>
        <taxon>Globisporangium</taxon>
    </lineage>
</organism>
<keyword evidence="2" id="KW-1185">Reference proteome</keyword>
<protein>
    <submittedName>
        <fullName evidence="1">Uncharacterized protein</fullName>
    </submittedName>
</protein>
<evidence type="ECO:0000313" key="2">
    <source>
        <dbReference type="Proteomes" id="UP000019132"/>
    </source>
</evidence>
<dbReference type="EnsemblProtists" id="PYU1_T002438">
    <property type="protein sequence ID" value="PYU1_T002438"/>
    <property type="gene ID" value="PYU1_G002435"/>
</dbReference>